<proteinExistence type="predicted"/>
<sequence length="198" mass="20106">MSAVGAIVLAAGRSTRMGGPNKLIQTLGGKPLVRHAAEAALASTARPVVVVTGHDADAVRAALAGLSVAFTHNPAFATGLSTSLDVGLAALPDTAAGAVVMLADMPRVSGRIIDALVAAFEARPDVAAVVPTLSGEWGNPVLLARRIFAEVEALSGDEGARRLLVHRQDVLAVPIDDTAVAMDVDTPEALAALRRGEG</sequence>
<name>A0ABT7AG85_9HYPH</name>
<evidence type="ECO:0000259" key="2">
    <source>
        <dbReference type="Pfam" id="PF12804"/>
    </source>
</evidence>
<keyword evidence="1" id="KW-0460">Magnesium</keyword>
<dbReference type="PANTHER" id="PTHR43777">
    <property type="entry name" value="MOLYBDENUM COFACTOR CYTIDYLYLTRANSFERASE"/>
    <property type="match status" value="1"/>
</dbReference>
<dbReference type="PANTHER" id="PTHR43777:SF1">
    <property type="entry name" value="MOLYBDENUM COFACTOR CYTIDYLYLTRANSFERASE"/>
    <property type="match status" value="1"/>
</dbReference>
<evidence type="ECO:0000313" key="4">
    <source>
        <dbReference type="Proteomes" id="UP001321492"/>
    </source>
</evidence>
<dbReference type="Gene3D" id="3.90.550.10">
    <property type="entry name" value="Spore Coat Polysaccharide Biosynthesis Protein SpsA, Chain A"/>
    <property type="match status" value="1"/>
</dbReference>
<dbReference type="SUPFAM" id="SSF53448">
    <property type="entry name" value="Nucleotide-diphospho-sugar transferases"/>
    <property type="match status" value="1"/>
</dbReference>
<keyword evidence="4" id="KW-1185">Reference proteome</keyword>
<organism evidence="3 4">
    <name type="scientific">Chelatococcus albus</name>
    <dbReference type="NCBI Taxonomy" id="3047466"/>
    <lineage>
        <taxon>Bacteria</taxon>
        <taxon>Pseudomonadati</taxon>
        <taxon>Pseudomonadota</taxon>
        <taxon>Alphaproteobacteria</taxon>
        <taxon>Hyphomicrobiales</taxon>
        <taxon>Chelatococcaceae</taxon>
        <taxon>Chelatococcus</taxon>
    </lineage>
</organism>
<comment type="caution">
    <text evidence="3">The sequence shown here is derived from an EMBL/GenBank/DDBJ whole genome shotgun (WGS) entry which is preliminary data.</text>
</comment>
<evidence type="ECO:0000256" key="1">
    <source>
        <dbReference type="ARBA" id="ARBA00022842"/>
    </source>
</evidence>
<accession>A0ABT7AG85</accession>
<reference evidence="3 4" key="1">
    <citation type="submission" date="2023-05" db="EMBL/GenBank/DDBJ databases">
        <title>Chelatococcus sp. nov., a moderately thermophilic bacterium isolated from hot spring microbial mat.</title>
        <authorList>
            <person name="Hu C.-J."/>
            <person name="Li W.-J."/>
        </authorList>
    </citation>
    <scope>NUCLEOTIDE SEQUENCE [LARGE SCALE GENOMIC DNA]</scope>
    <source>
        <strain evidence="3 4">SYSU G07232</strain>
    </source>
</reference>
<protein>
    <submittedName>
        <fullName evidence="3">Nucleotidyltransferase family protein</fullName>
    </submittedName>
</protein>
<dbReference type="Proteomes" id="UP001321492">
    <property type="component" value="Unassembled WGS sequence"/>
</dbReference>
<dbReference type="Pfam" id="PF12804">
    <property type="entry name" value="NTP_transf_3"/>
    <property type="match status" value="1"/>
</dbReference>
<dbReference type="RefSeq" id="WP_283740389.1">
    <property type="nucleotide sequence ID" value="NZ_JASJEV010000005.1"/>
</dbReference>
<dbReference type="EMBL" id="JASJEV010000005">
    <property type="protein sequence ID" value="MDJ1158387.1"/>
    <property type="molecule type" value="Genomic_DNA"/>
</dbReference>
<dbReference type="InterPro" id="IPR029044">
    <property type="entry name" value="Nucleotide-diphossugar_trans"/>
</dbReference>
<dbReference type="CDD" id="cd04182">
    <property type="entry name" value="GT_2_like_f"/>
    <property type="match status" value="1"/>
</dbReference>
<gene>
    <name evidence="3" type="ORF">QNA08_09095</name>
</gene>
<evidence type="ECO:0000313" key="3">
    <source>
        <dbReference type="EMBL" id="MDJ1158387.1"/>
    </source>
</evidence>
<dbReference type="InterPro" id="IPR025877">
    <property type="entry name" value="MobA-like_NTP_Trfase"/>
</dbReference>
<feature type="domain" description="MobA-like NTP transferase" evidence="2">
    <location>
        <begin position="6"/>
        <end position="167"/>
    </location>
</feature>